<keyword evidence="2" id="KW-1185">Reference proteome</keyword>
<name>A0A5R9G1N6_9BACL</name>
<sequence>MARYPIVIFLNGDFVNDIFFIRIPFRCRADHAYFTIIVVKHYNRFGRTGKEGSKLTANIDETLLQKRFRAIGLDAYRIERREGLFAATLYDVWTDAAGSDSQRYIYKLPSPERNGEFDVVGKLGAELAPWLPEGIVRFESSPKAIAMRYAGEPILPPDRAGTVPAAERLAAYELVSERLAELHLRTAAAAARWASEGKAAPYAFSREWADALLKEAEGVLDRGVWASLSRIAYDFYAGYSASAMRGPAVFTHGDPHWGNALRLGDRVTLIDWEWTNVAAPMRDIAILVQDEPDDEVLSHVAASHATRLLANGLSGEYDDVMADFDLMMVDNSIMTLAWDVALFRRGDIGPERLREASERRLARIEAFWNRTRR</sequence>
<accession>A0A5R9G1N6</accession>
<proteinExistence type="predicted"/>
<reference evidence="1 2" key="1">
    <citation type="submission" date="2019-05" db="EMBL/GenBank/DDBJ databases">
        <authorList>
            <person name="Narsing Rao M.P."/>
            <person name="Li W.J."/>
        </authorList>
    </citation>
    <scope>NUCLEOTIDE SEQUENCE [LARGE SCALE GENOMIC DNA]</scope>
    <source>
        <strain evidence="1 2">SYSU_K30003</strain>
    </source>
</reference>
<protein>
    <submittedName>
        <fullName evidence="1">Uncharacterized protein</fullName>
    </submittedName>
</protein>
<dbReference type="Gene3D" id="3.90.1200.10">
    <property type="match status" value="1"/>
</dbReference>
<gene>
    <name evidence="1" type="ORF">FE782_21490</name>
</gene>
<evidence type="ECO:0000313" key="2">
    <source>
        <dbReference type="Proteomes" id="UP000309676"/>
    </source>
</evidence>
<evidence type="ECO:0000313" key="1">
    <source>
        <dbReference type="EMBL" id="TLS50242.1"/>
    </source>
</evidence>
<organism evidence="1 2">
    <name type="scientific">Paenibacillus antri</name>
    <dbReference type="NCBI Taxonomy" id="2582848"/>
    <lineage>
        <taxon>Bacteria</taxon>
        <taxon>Bacillati</taxon>
        <taxon>Bacillota</taxon>
        <taxon>Bacilli</taxon>
        <taxon>Bacillales</taxon>
        <taxon>Paenibacillaceae</taxon>
        <taxon>Paenibacillus</taxon>
    </lineage>
</organism>
<dbReference type="Proteomes" id="UP000309676">
    <property type="component" value="Unassembled WGS sequence"/>
</dbReference>
<comment type="caution">
    <text evidence="1">The sequence shown here is derived from an EMBL/GenBank/DDBJ whole genome shotgun (WGS) entry which is preliminary data.</text>
</comment>
<dbReference type="AlphaFoldDB" id="A0A5R9G1N6"/>
<dbReference type="InterPro" id="IPR011009">
    <property type="entry name" value="Kinase-like_dom_sf"/>
</dbReference>
<dbReference type="EMBL" id="VCIW01000016">
    <property type="protein sequence ID" value="TLS50242.1"/>
    <property type="molecule type" value="Genomic_DNA"/>
</dbReference>
<dbReference type="SUPFAM" id="SSF56112">
    <property type="entry name" value="Protein kinase-like (PK-like)"/>
    <property type="match status" value="1"/>
</dbReference>